<reference evidence="3" key="1">
    <citation type="journal article" date="2020" name="New Phytol.">
        <title>Comparative genomics reveals dynamic genome evolution in host specialist ectomycorrhizal fungi.</title>
        <authorList>
            <person name="Lofgren L.A."/>
            <person name="Nguyen N.H."/>
            <person name="Vilgalys R."/>
            <person name="Ruytinx J."/>
            <person name="Liao H.L."/>
            <person name="Branco S."/>
            <person name="Kuo A."/>
            <person name="LaButti K."/>
            <person name="Lipzen A."/>
            <person name="Andreopoulos W."/>
            <person name="Pangilinan J."/>
            <person name="Riley R."/>
            <person name="Hundley H."/>
            <person name="Na H."/>
            <person name="Barry K."/>
            <person name="Grigoriev I.V."/>
            <person name="Stajich J.E."/>
            <person name="Kennedy P.G."/>
        </authorList>
    </citation>
    <scope>NUCLEOTIDE SEQUENCE</scope>
    <source>
        <strain evidence="3">MN1</strain>
    </source>
</reference>
<dbReference type="Proteomes" id="UP000807769">
    <property type="component" value="Unassembled WGS sequence"/>
</dbReference>
<name>A0A9P7JEM0_9AGAM</name>
<gene>
    <name evidence="3" type="ORF">BJ212DRAFT_1498692</name>
</gene>
<dbReference type="Pfam" id="PF12770">
    <property type="entry name" value="CHAT"/>
    <property type="match status" value="1"/>
</dbReference>
<feature type="transmembrane region" description="Helical" evidence="1">
    <location>
        <begin position="528"/>
        <end position="549"/>
    </location>
</feature>
<dbReference type="GeneID" id="64635575"/>
<sequence length="550" mass="61770">MSHFHHQGNSDDLNEAISLYEEVLCLCPVGHKYHHSTLGNLGAALYTHFNQCHDPSAQGTDIVPPGNPYCYYMLNNLAGTLQTRYEKLNTSEDLNKAINFYWDSLQLTLHGHPHHHTGLSNLGLALCFHFTQSQKNEEVEEAIQLSQELLEALPSLHPDRYFSYVWLMNAYLSCYRVQDKSVDLPLAVENFRLASQHPTQRLLERIGRAIEWIHQAEHEAATVFHGAQSLPVDAALCAIHCDDLQQAIKLVEQGHGFLWFLLPPLYGDLQAAAHHGPVVILIARRYDSASFMHPEEMRKELQVLLQTVWDEIMLPIVIVLQHNFRIMKNCATLSFVAIGQSSPGVGQGKALLTVNSKLGLICKLIPATVNPTTLSGNGAMRASALDALQCNTWVHLTCHGKQDHEQPYHSCFAMRDKPLMLLDIMEKDIPHAEFAFLLACHTAVGDEKMPNKVIHLTAGLQFSGFKNVIGMLWVVNDAVTKHVVKAFYKNMVKGLEDGDVMDCTKVAWVLNCATDAVKMKVPLKQRMVFIHISFQIVNFQSSFILLVYLS</sequence>
<dbReference type="InterPro" id="IPR024983">
    <property type="entry name" value="CHAT_dom"/>
</dbReference>
<dbReference type="Gene3D" id="1.25.40.10">
    <property type="entry name" value="Tetratricopeptide repeat domain"/>
    <property type="match status" value="1"/>
</dbReference>
<evidence type="ECO:0000313" key="3">
    <source>
        <dbReference type="EMBL" id="KAG1817989.1"/>
    </source>
</evidence>
<accession>A0A9P7JEM0</accession>
<dbReference type="InterPro" id="IPR011990">
    <property type="entry name" value="TPR-like_helical_dom_sf"/>
</dbReference>
<evidence type="ECO:0000256" key="1">
    <source>
        <dbReference type="SAM" id="Phobius"/>
    </source>
</evidence>
<comment type="caution">
    <text evidence="3">The sequence shown here is derived from an EMBL/GenBank/DDBJ whole genome shotgun (WGS) entry which is preliminary data.</text>
</comment>
<keyword evidence="1" id="KW-1133">Transmembrane helix</keyword>
<evidence type="ECO:0000313" key="4">
    <source>
        <dbReference type="Proteomes" id="UP000807769"/>
    </source>
</evidence>
<proteinExistence type="predicted"/>
<protein>
    <submittedName>
        <fullName evidence="3">CHAT domain-containing protein</fullName>
    </submittedName>
</protein>
<evidence type="ECO:0000259" key="2">
    <source>
        <dbReference type="Pfam" id="PF12770"/>
    </source>
</evidence>
<feature type="domain" description="CHAT" evidence="2">
    <location>
        <begin position="385"/>
        <end position="495"/>
    </location>
</feature>
<dbReference type="EMBL" id="JABBWG010000012">
    <property type="protein sequence ID" value="KAG1817989.1"/>
    <property type="molecule type" value="Genomic_DNA"/>
</dbReference>
<keyword evidence="1" id="KW-0472">Membrane</keyword>
<dbReference type="AlphaFoldDB" id="A0A9P7JEM0"/>
<keyword evidence="4" id="KW-1185">Reference proteome</keyword>
<dbReference type="OrthoDB" id="9991317at2759"/>
<keyword evidence="1" id="KW-0812">Transmembrane</keyword>
<dbReference type="RefSeq" id="XP_041194049.1">
    <property type="nucleotide sequence ID" value="XM_041341559.1"/>
</dbReference>
<organism evidence="3 4">
    <name type="scientific">Suillus subaureus</name>
    <dbReference type="NCBI Taxonomy" id="48587"/>
    <lineage>
        <taxon>Eukaryota</taxon>
        <taxon>Fungi</taxon>
        <taxon>Dikarya</taxon>
        <taxon>Basidiomycota</taxon>
        <taxon>Agaricomycotina</taxon>
        <taxon>Agaricomycetes</taxon>
        <taxon>Agaricomycetidae</taxon>
        <taxon>Boletales</taxon>
        <taxon>Suillineae</taxon>
        <taxon>Suillaceae</taxon>
        <taxon>Suillus</taxon>
    </lineage>
</organism>